<dbReference type="EMBL" id="CBLY010000006">
    <property type="protein sequence ID" value="CDG34411.1"/>
    <property type="molecule type" value="Genomic_DNA"/>
</dbReference>
<dbReference type="SUPFAM" id="SSF51197">
    <property type="entry name" value="Clavaminate synthase-like"/>
    <property type="match status" value="1"/>
</dbReference>
<dbReference type="GO" id="GO:0051213">
    <property type="term" value="F:dioxygenase activity"/>
    <property type="evidence" value="ECO:0007669"/>
    <property type="project" value="UniProtKB-KW"/>
</dbReference>
<evidence type="ECO:0000256" key="2">
    <source>
        <dbReference type="ARBA" id="ARBA00022964"/>
    </source>
</evidence>
<organism evidence="5 6">
    <name type="scientific">Parasaccharibacter apium</name>
    <dbReference type="NCBI Taxonomy" id="1510841"/>
    <lineage>
        <taxon>Bacteria</taxon>
        <taxon>Pseudomonadati</taxon>
        <taxon>Pseudomonadota</taxon>
        <taxon>Alphaproteobacteria</taxon>
        <taxon>Acetobacterales</taxon>
        <taxon>Acetobacteraceae</taxon>
        <taxon>Parasaccharibacter</taxon>
    </lineage>
</organism>
<proteinExistence type="inferred from homology"/>
<evidence type="ECO:0000256" key="3">
    <source>
        <dbReference type="ARBA" id="ARBA00023002"/>
    </source>
</evidence>
<sequence>MEDMMTAGHDDKKKRPFLVRVGKALRPLFNALIARGSLVPNTPLLDNGLFPWAVALEKAAPLMQKEFQAIMAEREKIPPLRDLSPDHERIAPDSRWKSFFLYGYGIPVPENCAKAPVTAQLVAGIPGLCSALFSVLEPGGEIPPHKGVTKGMLNAHQGLGVPRDRDNCWIKVADHTLHWDDGRLFIFDDTYRHTVQNNTDEVRGILFIQFERPTRGLGWLMQRIFLGGVKKSAFVRDAQNNIERWNRIQAELEKV</sequence>
<keyword evidence="2" id="KW-0223">Dioxygenase</keyword>
<dbReference type="Pfam" id="PF05118">
    <property type="entry name" value="Asp_Arg_Hydrox"/>
    <property type="match status" value="1"/>
</dbReference>
<dbReference type="Gene3D" id="2.60.120.330">
    <property type="entry name" value="B-lactam Antibiotic, Isopenicillin N Synthase, Chain"/>
    <property type="match status" value="1"/>
</dbReference>
<evidence type="ECO:0000259" key="4">
    <source>
        <dbReference type="Pfam" id="PF05118"/>
    </source>
</evidence>
<dbReference type="Proteomes" id="UP000027590">
    <property type="component" value="Unassembled WGS sequence"/>
</dbReference>
<reference evidence="5 6" key="1">
    <citation type="journal article" date="2014" name="Genome Biol. Evol.">
        <title>Acetic acid bacteria genomes reveal functional traits for adaptation to life in insect guts.</title>
        <authorList>
            <person name="Chouaia B."/>
            <person name="Gaiarsa S."/>
            <person name="Crotti E."/>
            <person name="Comandatore F."/>
            <person name="Degli Esposti M."/>
            <person name="Ricci I."/>
            <person name="Alma A."/>
            <person name="Favia G."/>
            <person name="Bandi C."/>
            <person name="Daffonchio D."/>
        </authorList>
    </citation>
    <scope>NUCLEOTIDE SEQUENCE [LARGE SCALE GENOMIC DNA]</scope>
    <source>
        <strain evidence="6">AM169</strain>
    </source>
</reference>
<evidence type="ECO:0000313" key="6">
    <source>
        <dbReference type="Proteomes" id="UP000027590"/>
    </source>
</evidence>
<dbReference type="InterPro" id="IPR007803">
    <property type="entry name" value="Asp/Arg/Pro-Hydrxlase"/>
</dbReference>
<accession>A0A7U7J216</accession>
<dbReference type="AlphaFoldDB" id="A0A7U7J216"/>
<comment type="similarity">
    <text evidence="1">Belongs to the aspartyl/asparaginyl beta-hydroxylase family.</text>
</comment>
<dbReference type="PANTHER" id="PTHR46332">
    <property type="entry name" value="ASPARTATE BETA-HYDROXYLASE DOMAIN-CONTAINING PROTEIN 2"/>
    <property type="match status" value="1"/>
</dbReference>
<evidence type="ECO:0000256" key="1">
    <source>
        <dbReference type="ARBA" id="ARBA00007730"/>
    </source>
</evidence>
<keyword evidence="3" id="KW-0560">Oxidoreductase</keyword>
<reference evidence="5 6" key="2">
    <citation type="journal article" date="2014" name="PLoS ONE">
        <title>Evolution of mitochondria reconstructed from the energy metabolism of living bacteria.</title>
        <authorList>
            <person name="Degli Esposti M."/>
            <person name="Chouaia B."/>
            <person name="Comandatore F."/>
            <person name="Crotti E."/>
            <person name="Sassera D."/>
            <person name="Lievens P.M."/>
            <person name="Daffonchio D."/>
            <person name="Bandi C."/>
        </authorList>
    </citation>
    <scope>NUCLEOTIDE SEQUENCE [LARGE SCALE GENOMIC DNA]</scope>
    <source>
        <strain evidence="6">AM169</strain>
    </source>
</reference>
<comment type="caution">
    <text evidence="5">The sequence shown here is derived from an EMBL/GenBank/DDBJ whole genome shotgun (WGS) entry which is preliminary data.</text>
</comment>
<name>A0A7U7J216_9PROT</name>
<dbReference type="PANTHER" id="PTHR46332:SF5">
    <property type="entry name" value="ASPARTATE BETA-HYDROXYLASE DOMAIN CONTAINING 2"/>
    <property type="match status" value="1"/>
</dbReference>
<dbReference type="InterPro" id="IPR027443">
    <property type="entry name" value="IPNS-like_sf"/>
</dbReference>
<protein>
    <submittedName>
        <fullName evidence="5">Aspartyl/Asparaginyl beta-hydroxylase</fullName>
    </submittedName>
</protein>
<gene>
    <name evidence="5" type="ORF">SACS_1673</name>
</gene>
<feature type="domain" description="Aspartyl/asparaginy/proline hydroxylase" evidence="4">
    <location>
        <begin position="59"/>
        <end position="213"/>
    </location>
</feature>
<dbReference type="InterPro" id="IPR051821">
    <property type="entry name" value="Asp/Asn_beta-hydroxylase"/>
</dbReference>
<evidence type="ECO:0000313" key="5">
    <source>
        <dbReference type="EMBL" id="CDG34411.1"/>
    </source>
</evidence>